<dbReference type="InterPro" id="IPR036857">
    <property type="entry name" value="Thyroglobulin_1_sf"/>
</dbReference>
<dbReference type="EMBL" id="JBDJPC010000002">
    <property type="protein sequence ID" value="KAL1513983.1"/>
    <property type="molecule type" value="Genomic_DNA"/>
</dbReference>
<evidence type="ECO:0000256" key="2">
    <source>
        <dbReference type="ARBA" id="ARBA00022525"/>
    </source>
</evidence>
<keyword evidence="9" id="KW-1185">Reference proteome</keyword>
<evidence type="ECO:0000259" key="7">
    <source>
        <dbReference type="PROSITE" id="PS51162"/>
    </source>
</evidence>
<proteinExistence type="predicted"/>
<feature type="chain" id="PRO_5044792776" description="Thyroglobulin type-1 domain-containing protein" evidence="6">
    <location>
        <begin position="20"/>
        <end position="395"/>
    </location>
</feature>
<dbReference type="PANTHER" id="PTHR12352:SF3">
    <property type="entry name" value="NIDOGEN-2"/>
    <property type="match status" value="1"/>
</dbReference>
<dbReference type="SUPFAM" id="SSF57610">
    <property type="entry name" value="Thyroglobulin type-1 domain"/>
    <property type="match status" value="2"/>
</dbReference>
<dbReference type="Gene3D" id="4.10.800.10">
    <property type="entry name" value="Thyroglobulin type-1"/>
    <property type="match status" value="2"/>
</dbReference>
<dbReference type="Proteomes" id="UP001566132">
    <property type="component" value="Unassembled WGS sequence"/>
</dbReference>
<comment type="caution">
    <text evidence="5">Lacks conserved residue(s) required for the propagation of feature annotation.</text>
</comment>
<evidence type="ECO:0000313" key="8">
    <source>
        <dbReference type="EMBL" id="KAL1513983.1"/>
    </source>
</evidence>
<organism evidence="8 9">
    <name type="scientific">Hypothenemus hampei</name>
    <name type="common">Coffee berry borer</name>
    <dbReference type="NCBI Taxonomy" id="57062"/>
    <lineage>
        <taxon>Eukaryota</taxon>
        <taxon>Metazoa</taxon>
        <taxon>Ecdysozoa</taxon>
        <taxon>Arthropoda</taxon>
        <taxon>Hexapoda</taxon>
        <taxon>Insecta</taxon>
        <taxon>Pterygota</taxon>
        <taxon>Neoptera</taxon>
        <taxon>Endopterygota</taxon>
        <taxon>Coleoptera</taxon>
        <taxon>Polyphaga</taxon>
        <taxon>Cucujiformia</taxon>
        <taxon>Curculionidae</taxon>
        <taxon>Scolytinae</taxon>
        <taxon>Hypothenemus</taxon>
    </lineage>
</organism>
<evidence type="ECO:0000256" key="3">
    <source>
        <dbReference type="ARBA" id="ARBA00022737"/>
    </source>
</evidence>
<reference evidence="8 9" key="1">
    <citation type="submission" date="2024-05" db="EMBL/GenBank/DDBJ databases">
        <title>Genetic variation in Jamaican populations of the coffee berry borer (Hypothenemus hampei).</title>
        <authorList>
            <person name="Errbii M."/>
            <person name="Myrie A."/>
        </authorList>
    </citation>
    <scope>NUCLEOTIDE SEQUENCE [LARGE SCALE GENOMIC DNA]</scope>
    <source>
        <strain evidence="8">JA-Hopewell-2020-01-JO</strain>
        <tissue evidence="8">Whole body</tissue>
    </source>
</reference>
<accession>A0ABD1F8R5</accession>
<dbReference type="InterPro" id="IPR000716">
    <property type="entry name" value="Thyroglobulin_1"/>
</dbReference>
<dbReference type="PANTHER" id="PTHR12352">
    <property type="entry name" value="SECRETED MODULAR CALCIUM-BINDING PROTEIN"/>
    <property type="match status" value="1"/>
</dbReference>
<feature type="signal peptide" evidence="6">
    <location>
        <begin position="1"/>
        <end position="19"/>
    </location>
</feature>
<dbReference type="InterPro" id="IPR051950">
    <property type="entry name" value="Dev_reg/Prot_inhib"/>
</dbReference>
<protein>
    <recommendedName>
        <fullName evidence="7">Thyroglobulin type-1 domain-containing protein</fullName>
    </recommendedName>
</protein>
<sequence>MIKLLKYFFSALSFYVVYGQSQCPSVLITNFSQDNCTSFSASNSNNESFYYDLGVTENCIPRCKKYSSELPKNCSLDMKCVLGYSCQKTCGSNGDSCLSNDDCLPEEECDFNCVPENKRSCMAYHINRDSYRDTYWTAKFKPSCSNDGSWQAKQCKGGLYGRCMCFDPSGKRIFGEAPFSEASSMTCACSRRKAELETKNKIVTLHCDAQGNFEPLQCDKVSKQCWCVEPATGDPTSTVVPEKAIESLPCFSVHTFGTQYLRQCESKDFAQQMIRKKLNNHGVIHVIEEFFMCDFDGSYGRFTIEGENVYCTWRNSSKIGSYQGSSQFGYGDFNCNCARDFLKYGHNHVCLSSGNYKPLQTDGTVWYCVDEDGFTKSNYDQKPDDIEDSYCLKYY</sequence>
<keyword evidence="6" id="KW-0732">Signal</keyword>
<evidence type="ECO:0000256" key="4">
    <source>
        <dbReference type="ARBA" id="ARBA00023157"/>
    </source>
</evidence>
<dbReference type="AlphaFoldDB" id="A0ABD1F8R5"/>
<dbReference type="Pfam" id="PF00086">
    <property type="entry name" value="Thyroglobulin_1"/>
    <property type="match status" value="2"/>
</dbReference>
<dbReference type="SMART" id="SM00211">
    <property type="entry name" value="TY"/>
    <property type="match status" value="3"/>
</dbReference>
<evidence type="ECO:0000313" key="9">
    <source>
        <dbReference type="Proteomes" id="UP001566132"/>
    </source>
</evidence>
<keyword evidence="4 5" id="KW-1015">Disulfide bond</keyword>
<evidence type="ECO:0000256" key="1">
    <source>
        <dbReference type="ARBA" id="ARBA00004613"/>
    </source>
</evidence>
<feature type="domain" description="Thyroglobulin type-1" evidence="7">
    <location>
        <begin position="186"/>
        <end position="250"/>
    </location>
</feature>
<evidence type="ECO:0000256" key="5">
    <source>
        <dbReference type="PROSITE-ProRule" id="PRU00500"/>
    </source>
</evidence>
<dbReference type="PROSITE" id="PS51162">
    <property type="entry name" value="THYROGLOBULIN_1_2"/>
    <property type="match status" value="2"/>
</dbReference>
<evidence type="ECO:0000256" key="6">
    <source>
        <dbReference type="SAM" id="SignalP"/>
    </source>
</evidence>
<comment type="caution">
    <text evidence="8">The sequence shown here is derived from an EMBL/GenBank/DDBJ whole genome shotgun (WGS) entry which is preliminary data.</text>
</comment>
<gene>
    <name evidence="8" type="ORF">ABEB36_003314</name>
</gene>
<keyword evidence="2" id="KW-0964">Secreted</keyword>
<feature type="domain" description="Thyroglobulin type-1" evidence="7">
    <location>
        <begin position="118"/>
        <end position="185"/>
    </location>
</feature>
<keyword evidence="3" id="KW-0677">Repeat</keyword>
<feature type="disulfide bond" evidence="5">
    <location>
        <begin position="218"/>
        <end position="225"/>
    </location>
</feature>
<comment type="subcellular location">
    <subcellularLocation>
        <location evidence="1">Secreted</location>
    </subcellularLocation>
</comment>
<name>A0ABD1F8R5_HYPHA</name>
<dbReference type="GO" id="GO:0005576">
    <property type="term" value="C:extracellular region"/>
    <property type="evidence" value="ECO:0007669"/>
    <property type="project" value="UniProtKB-SubCell"/>
</dbReference>